<dbReference type="NCBIfam" id="TIGR01686">
    <property type="entry name" value="FkbH"/>
    <property type="match status" value="1"/>
</dbReference>
<protein>
    <submittedName>
        <fullName evidence="2">HAD-IIIC family phosphatase</fullName>
    </submittedName>
</protein>
<dbReference type="RefSeq" id="WP_394839503.1">
    <property type="nucleotide sequence ID" value="NZ_CP089929.1"/>
</dbReference>
<dbReference type="Gene3D" id="3.40.50.1000">
    <property type="entry name" value="HAD superfamily/HAD-like"/>
    <property type="match status" value="1"/>
</dbReference>
<gene>
    <name evidence="2" type="ORF">LVJ94_21685</name>
</gene>
<organism evidence="2 3">
    <name type="scientific">Pendulispora rubella</name>
    <dbReference type="NCBI Taxonomy" id="2741070"/>
    <lineage>
        <taxon>Bacteria</taxon>
        <taxon>Pseudomonadati</taxon>
        <taxon>Myxococcota</taxon>
        <taxon>Myxococcia</taxon>
        <taxon>Myxococcales</taxon>
        <taxon>Sorangiineae</taxon>
        <taxon>Pendulisporaceae</taxon>
        <taxon>Pendulispora</taxon>
    </lineage>
</organism>
<dbReference type="Gene3D" id="3.40.630.30">
    <property type="match status" value="1"/>
</dbReference>
<dbReference type="SUPFAM" id="SSF56784">
    <property type="entry name" value="HAD-like"/>
    <property type="match status" value="1"/>
</dbReference>
<dbReference type="InterPro" id="IPR010033">
    <property type="entry name" value="HAD_SF_ppase_IIIC"/>
</dbReference>
<dbReference type="InterPro" id="IPR010037">
    <property type="entry name" value="FkbH_domain"/>
</dbReference>
<dbReference type="PROSITE" id="PS51186">
    <property type="entry name" value="GNAT"/>
    <property type="match status" value="1"/>
</dbReference>
<name>A0ABZ2LGE3_9BACT</name>
<accession>A0ABZ2LGE3</accession>
<keyword evidence="3" id="KW-1185">Reference proteome</keyword>
<dbReference type="NCBIfam" id="TIGR01681">
    <property type="entry name" value="HAD-SF-IIIC"/>
    <property type="match status" value="1"/>
</dbReference>
<dbReference type="InterPro" id="IPR016181">
    <property type="entry name" value="Acyl_CoA_acyltransferase"/>
</dbReference>
<dbReference type="InterPro" id="IPR000182">
    <property type="entry name" value="GNAT_dom"/>
</dbReference>
<dbReference type="EMBL" id="CP089983">
    <property type="protein sequence ID" value="WXB09830.1"/>
    <property type="molecule type" value="Genomic_DNA"/>
</dbReference>
<dbReference type="SUPFAM" id="SSF55729">
    <property type="entry name" value="Acyl-CoA N-acyltransferases (Nat)"/>
    <property type="match status" value="1"/>
</dbReference>
<reference evidence="2" key="1">
    <citation type="submission" date="2021-12" db="EMBL/GenBank/DDBJ databases">
        <title>Discovery of the Pendulisporaceae a myxobacterial family with distinct sporulation behavior and unique specialized metabolism.</title>
        <authorList>
            <person name="Garcia R."/>
            <person name="Popoff A."/>
            <person name="Bader C.D."/>
            <person name="Loehr J."/>
            <person name="Walesch S."/>
            <person name="Walt C."/>
            <person name="Boldt J."/>
            <person name="Bunk B."/>
            <person name="Haeckl F.J.F.P.J."/>
            <person name="Gunesch A.P."/>
            <person name="Birkelbach J."/>
            <person name="Nuebel U."/>
            <person name="Pietschmann T."/>
            <person name="Bach T."/>
            <person name="Mueller R."/>
        </authorList>
    </citation>
    <scope>NUCLEOTIDE SEQUENCE</scope>
    <source>
        <strain evidence="2">MSr11367</strain>
    </source>
</reference>
<evidence type="ECO:0000259" key="1">
    <source>
        <dbReference type="PROSITE" id="PS51186"/>
    </source>
</evidence>
<feature type="domain" description="N-acetyltransferase" evidence="1">
    <location>
        <begin position="194"/>
        <end position="347"/>
    </location>
</feature>
<evidence type="ECO:0000313" key="2">
    <source>
        <dbReference type="EMBL" id="WXB09830.1"/>
    </source>
</evidence>
<dbReference type="InterPro" id="IPR023214">
    <property type="entry name" value="HAD_sf"/>
</dbReference>
<evidence type="ECO:0000313" key="3">
    <source>
        <dbReference type="Proteomes" id="UP001374803"/>
    </source>
</evidence>
<dbReference type="Proteomes" id="UP001374803">
    <property type="component" value="Chromosome"/>
</dbReference>
<dbReference type="InterPro" id="IPR036412">
    <property type="entry name" value="HAD-like_sf"/>
</dbReference>
<sequence>MTTGAAVESKARNDEKKTVKCVVWDLDDTIWDGILLEDVNVRVREEAIRVIRTLDERGILHSIASRNDPATAMAKLRELGLAEYFLYPQIHWGSKSTSIQEIAKALNFGIDAIAFVDDQPFERDEVSFAHPQVRCIDAADVAKMADLPEMNPRFVTDDSRVRRKMYQADIERKTVEDAHQGSPDEFLASLDMQFVIASAQEEDLKRAEELTVRTNQLNATGYTYSYDELAAFRQSTNHDLLIASLTDKYGTYGKIGLALLEKTAAVWTLKLLLMSCRVMSRGVGTVLLNHIIERARDAGALLRAEFVATNRNRQMYITYKFAGFREVDRNGNRSILENDFSNVQKFPSYIDVEIQT</sequence>
<proteinExistence type="predicted"/>